<name>A0A2G5T3T0_9PELO</name>
<dbReference type="Proteomes" id="UP000230233">
    <property type="component" value="Chromosome X"/>
</dbReference>
<keyword evidence="3" id="KW-1185">Reference proteome</keyword>
<proteinExistence type="predicted"/>
<accession>A0A2G5T3T0</accession>
<comment type="caution">
    <text evidence="2">The sequence shown here is derived from an EMBL/GenBank/DDBJ whole genome shotgun (WGS) entry which is preliminary data.</text>
</comment>
<sequence>MLRHFLLLSLAASTAIGLFCYEYNDYDDVVDTAHHRKFCTAVYDVADGIGSFGGGERHSFRVPNVGNMTKGNDCVFQHVNSNLKGVPSSDMWMCYCFENMCNYPFTWKEFVSRGHTLKPMYAKELEDR</sequence>
<gene>
    <name evidence="2" type="primary">Cnig_chr_X.g26681</name>
    <name evidence="2" type="ORF">B9Z55_026681</name>
</gene>
<feature type="signal peptide" evidence="1">
    <location>
        <begin position="1"/>
        <end position="17"/>
    </location>
</feature>
<organism evidence="2 3">
    <name type="scientific">Caenorhabditis nigoni</name>
    <dbReference type="NCBI Taxonomy" id="1611254"/>
    <lineage>
        <taxon>Eukaryota</taxon>
        <taxon>Metazoa</taxon>
        <taxon>Ecdysozoa</taxon>
        <taxon>Nematoda</taxon>
        <taxon>Chromadorea</taxon>
        <taxon>Rhabditida</taxon>
        <taxon>Rhabditina</taxon>
        <taxon>Rhabditomorpha</taxon>
        <taxon>Rhabditoidea</taxon>
        <taxon>Rhabditidae</taxon>
        <taxon>Peloderinae</taxon>
        <taxon>Caenorhabditis</taxon>
    </lineage>
</organism>
<feature type="chain" id="PRO_5013767988" evidence="1">
    <location>
        <begin position="18"/>
        <end position="128"/>
    </location>
</feature>
<evidence type="ECO:0000313" key="2">
    <source>
        <dbReference type="EMBL" id="PIC22075.1"/>
    </source>
</evidence>
<keyword evidence="1" id="KW-0732">Signal</keyword>
<dbReference type="OrthoDB" id="5771086at2759"/>
<evidence type="ECO:0000313" key="3">
    <source>
        <dbReference type="Proteomes" id="UP000230233"/>
    </source>
</evidence>
<protein>
    <submittedName>
        <fullName evidence="2">Uncharacterized protein</fullName>
    </submittedName>
</protein>
<reference evidence="3" key="1">
    <citation type="submission" date="2017-10" db="EMBL/GenBank/DDBJ databases">
        <title>Rapid genome shrinkage in a self-fertile nematode reveals novel sperm competition proteins.</title>
        <authorList>
            <person name="Yin D."/>
            <person name="Schwarz E.M."/>
            <person name="Thomas C.G."/>
            <person name="Felde R.L."/>
            <person name="Korf I.F."/>
            <person name="Cutter A.D."/>
            <person name="Schartner C.M."/>
            <person name="Ralston E.J."/>
            <person name="Meyer B.J."/>
            <person name="Haag E.S."/>
        </authorList>
    </citation>
    <scope>NUCLEOTIDE SEQUENCE [LARGE SCALE GENOMIC DNA]</scope>
    <source>
        <strain evidence="3">JU1422</strain>
    </source>
</reference>
<dbReference type="EMBL" id="PDUG01000006">
    <property type="protein sequence ID" value="PIC22075.1"/>
    <property type="molecule type" value="Genomic_DNA"/>
</dbReference>
<evidence type="ECO:0000256" key="1">
    <source>
        <dbReference type="SAM" id="SignalP"/>
    </source>
</evidence>
<dbReference type="AlphaFoldDB" id="A0A2G5T3T0"/>